<dbReference type="Proteomes" id="UP000298781">
    <property type="component" value="Chromosome"/>
</dbReference>
<accession>A0A4D7B785</accession>
<feature type="domain" description="HicB-like antitoxin of toxin-antitoxin system" evidence="1">
    <location>
        <begin position="18"/>
        <end position="94"/>
    </location>
</feature>
<dbReference type="EMBL" id="CP039690">
    <property type="protein sequence ID" value="QCI68841.1"/>
    <property type="molecule type" value="Genomic_DNA"/>
</dbReference>
<dbReference type="AlphaFoldDB" id="A0A4D7B785"/>
<dbReference type="Gene3D" id="3.30.160.250">
    <property type="match status" value="1"/>
</dbReference>
<dbReference type="SUPFAM" id="SSF143100">
    <property type="entry name" value="TTHA1013/TTHA0281-like"/>
    <property type="match status" value="1"/>
</dbReference>
<reference evidence="2 3" key="1">
    <citation type="submission" date="2019-04" db="EMBL/GenBank/DDBJ databases">
        <title>Phreatobacter aquaticus sp. nov.</title>
        <authorList>
            <person name="Choi A."/>
        </authorList>
    </citation>
    <scope>NUCLEOTIDE SEQUENCE [LARGE SCALE GENOMIC DNA]</scope>
    <source>
        <strain evidence="2 3">KCTC 52518</strain>
    </source>
</reference>
<dbReference type="KEGG" id="pstg:E8M01_34195"/>
<dbReference type="InterPro" id="IPR035069">
    <property type="entry name" value="TTHA1013/TTHA0281-like"/>
</dbReference>
<dbReference type="InterPro" id="IPR031807">
    <property type="entry name" value="HicB-like"/>
</dbReference>
<organism evidence="2 3">
    <name type="scientific">Phreatobacter stygius</name>
    <dbReference type="NCBI Taxonomy" id="1940610"/>
    <lineage>
        <taxon>Bacteria</taxon>
        <taxon>Pseudomonadati</taxon>
        <taxon>Pseudomonadota</taxon>
        <taxon>Alphaproteobacteria</taxon>
        <taxon>Hyphomicrobiales</taxon>
        <taxon>Phreatobacteraceae</taxon>
        <taxon>Phreatobacter</taxon>
    </lineage>
</organism>
<dbReference type="OrthoDB" id="9807959at2"/>
<gene>
    <name evidence="2" type="ORF">E8M01_34195</name>
</gene>
<sequence length="104" mass="10840">MADRRRAKEACVSAIVALIHGVEGAYGISFPDFRGCVSGGTTVDEALRRGAATLASHIEAMSANGDPLPMIRDMAAITADPDLAEDIAEAISIAAIETDLPDDR</sequence>
<evidence type="ECO:0000259" key="1">
    <source>
        <dbReference type="Pfam" id="PF15919"/>
    </source>
</evidence>
<name>A0A4D7B785_9HYPH</name>
<keyword evidence="3" id="KW-1185">Reference proteome</keyword>
<dbReference type="Pfam" id="PF15919">
    <property type="entry name" value="HicB_lk_antitox"/>
    <property type="match status" value="1"/>
</dbReference>
<evidence type="ECO:0000313" key="3">
    <source>
        <dbReference type="Proteomes" id="UP000298781"/>
    </source>
</evidence>
<protein>
    <submittedName>
        <fullName evidence="2">HicB family protein</fullName>
    </submittedName>
</protein>
<dbReference type="RefSeq" id="WP_136964256.1">
    <property type="nucleotide sequence ID" value="NZ_CP039690.1"/>
</dbReference>
<evidence type="ECO:0000313" key="2">
    <source>
        <dbReference type="EMBL" id="QCI68841.1"/>
    </source>
</evidence>
<proteinExistence type="predicted"/>